<keyword evidence="2" id="KW-0227">DNA damage</keyword>
<feature type="coiled-coil region" evidence="5">
    <location>
        <begin position="153"/>
        <end position="187"/>
    </location>
</feature>
<organism evidence="9 10">
    <name type="scientific">Adineta ricciae</name>
    <name type="common">Rotifer</name>
    <dbReference type="NCBI Taxonomy" id="249248"/>
    <lineage>
        <taxon>Eukaryota</taxon>
        <taxon>Metazoa</taxon>
        <taxon>Spiralia</taxon>
        <taxon>Gnathifera</taxon>
        <taxon>Rotifera</taxon>
        <taxon>Eurotatoria</taxon>
        <taxon>Bdelloidea</taxon>
        <taxon>Adinetida</taxon>
        <taxon>Adinetidae</taxon>
        <taxon>Adineta</taxon>
    </lineage>
</organism>
<dbReference type="SUPFAM" id="SSF58022">
    <property type="entry name" value="XRCC4, C-terminal oligomerization domain"/>
    <property type="match status" value="1"/>
</dbReference>
<evidence type="ECO:0000259" key="8">
    <source>
        <dbReference type="Pfam" id="PF21924"/>
    </source>
</evidence>
<dbReference type="OrthoDB" id="8064436at2759"/>
<dbReference type="Proteomes" id="UP000663852">
    <property type="component" value="Unassembled WGS sequence"/>
</dbReference>
<dbReference type="GO" id="GO:0032807">
    <property type="term" value="C:DNA ligase IV complex"/>
    <property type="evidence" value="ECO:0007669"/>
    <property type="project" value="TreeGrafter"/>
</dbReference>
<evidence type="ECO:0000313" key="9">
    <source>
        <dbReference type="EMBL" id="CAF0797009.1"/>
    </source>
</evidence>
<feature type="domain" description="XRCC4 coiled-coil" evidence="8">
    <location>
        <begin position="133"/>
        <end position="205"/>
    </location>
</feature>
<evidence type="ECO:0000256" key="4">
    <source>
        <dbReference type="ARBA" id="ARBA00023242"/>
    </source>
</evidence>
<dbReference type="PANTHER" id="PTHR28559:SF1">
    <property type="entry name" value="DNA REPAIR PROTEIN XRCC4"/>
    <property type="match status" value="1"/>
</dbReference>
<dbReference type="EMBL" id="CAJNOJ010000012">
    <property type="protein sequence ID" value="CAF0797009.1"/>
    <property type="molecule type" value="Genomic_DNA"/>
</dbReference>
<evidence type="ECO:0000256" key="6">
    <source>
        <dbReference type="SAM" id="MobiDB-lite"/>
    </source>
</evidence>
<dbReference type="GO" id="GO:0010165">
    <property type="term" value="P:response to X-ray"/>
    <property type="evidence" value="ECO:0007669"/>
    <property type="project" value="TreeGrafter"/>
</dbReference>
<dbReference type="Pfam" id="PF21924">
    <property type="entry name" value="XRCC4_CC"/>
    <property type="match status" value="1"/>
</dbReference>
<comment type="caution">
    <text evidence="9">The sequence shown here is derived from an EMBL/GenBank/DDBJ whole genome shotgun (WGS) entry which is preliminary data.</text>
</comment>
<keyword evidence="5" id="KW-0175">Coiled coil</keyword>
<dbReference type="GO" id="GO:0006303">
    <property type="term" value="P:double-strand break repair via nonhomologous end joining"/>
    <property type="evidence" value="ECO:0007669"/>
    <property type="project" value="TreeGrafter"/>
</dbReference>
<dbReference type="Pfam" id="PF06632">
    <property type="entry name" value="XRCC4"/>
    <property type="match status" value="1"/>
</dbReference>
<evidence type="ECO:0000256" key="2">
    <source>
        <dbReference type="ARBA" id="ARBA00022763"/>
    </source>
</evidence>
<name>A0A813SNH9_ADIRI</name>
<protein>
    <submittedName>
        <fullName evidence="9">Uncharacterized protein</fullName>
    </submittedName>
</protein>
<keyword evidence="3" id="KW-0234">DNA repair</keyword>
<proteinExistence type="predicted"/>
<gene>
    <name evidence="9" type="ORF">EDS130_LOCUS4649</name>
</gene>
<dbReference type="InterPro" id="IPR010585">
    <property type="entry name" value="DNA_repair_prot_XRCC4"/>
</dbReference>
<evidence type="ECO:0000256" key="1">
    <source>
        <dbReference type="ARBA" id="ARBA00004123"/>
    </source>
</evidence>
<dbReference type="InterPro" id="IPR053962">
    <property type="entry name" value="XRCC4_CC"/>
</dbReference>
<feature type="compositionally biased region" description="Polar residues" evidence="6">
    <location>
        <begin position="330"/>
        <end position="355"/>
    </location>
</feature>
<dbReference type="Gene3D" id="1.20.5.370">
    <property type="match status" value="1"/>
</dbReference>
<dbReference type="PANTHER" id="PTHR28559">
    <property type="entry name" value="DNA REPAIR PROTEIN XRCC4"/>
    <property type="match status" value="1"/>
</dbReference>
<keyword evidence="4" id="KW-0539">Nucleus</keyword>
<dbReference type="GO" id="GO:0005958">
    <property type="term" value="C:DNA-dependent protein kinase-DNA ligase 4 complex"/>
    <property type="evidence" value="ECO:0007669"/>
    <property type="project" value="TreeGrafter"/>
</dbReference>
<accession>A0A813SNH9</accession>
<evidence type="ECO:0000259" key="7">
    <source>
        <dbReference type="Pfam" id="PF06632"/>
    </source>
</evidence>
<sequence>MANSNDNEFIYFIKLLDDQKEKYFLKSTIDEQNHTILIHLTNLKQSWVGVINREQVRLLAKKFPSESADSFYSHTQRAFSKGNKADADGKSYVFNCKKLDKNRIEFIWKEKIDALNSLKIIGNVELEERPNDEVLSKMMDYTIDQMDMLRSANEQKISEIKRTDEQLNKALQTIKETVDLKEQLEADLYRKFVLVLNTKKAELAKLKNQMNTFSRGHSTANLGEESYADSHSRSVSPVQSTLNENEPRSTTKRRRNQSNNTNTSEEEDVRQTRPMTRSRSKNMSNTQESSLDLGNDQMDYKTSTIDRHPQRRKYIAGTNSISKRPFATHGRTSSAMTLPSLPDDSQTTDDLLNKI</sequence>
<evidence type="ECO:0000313" key="10">
    <source>
        <dbReference type="Proteomes" id="UP000663852"/>
    </source>
</evidence>
<feature type="compositionally biased region" description="Polar residues" evidence="6">
    <location>
        <begin position="233"/>
        <end position="244"/>
    </location>
</feature>
<dbReference type="GO" id="GO:0003677">
    <property type="term" value="F:DNA binding"/>
    <property type="evidence" value="ECO:0007669"/>
    <property type="project" value="InterPro"/>
</dbReference>
<dbReference type="GO" id="GO:0006310">
    <property type="term" value="P:DNA recombination"/>
    <property type="evidence" value="ECO:0007669"/>
    <property type="project" value="InterPro"/>
</dbReference>
<feature type="domain" description="XRCC4 N-terminal" evidence="7">
    <location>
        <begin position="22"/>
        <end position="119"/>
    </location>
</feature>
<reference evidence="9" key="1">
    <citation type="submission" date="2021-02" db="EMBL/GenBank/DDBJ databases">
        <authorList>
            <person name="Nowell W R."/>
        </authorList>
    </citation>
    <scope>NUCLEOTIDE SEQUENCE</scope>
</reference>
<comment type="subcellular location">
    <subcellularLocation>
        <location evidence="1">Nucleus</location>
    </subcellularLocation>
</comment>
<evidence type="ECO:0000256" key="3">
    <source>
        <dbReference type="ARBA" id="ARBA00023204"/>
    </source>
</evidence>
<evidence type="ECO:0000256" key="5">
    <source>
        <dbReference type="SAM" id="Coils"/>
    </source>
</evidence>
<feature type="compositionally biased region" description="Polar residues" evidence="6">
    <location>
        <begin position="273"/>
        <end position="292"/>
    </location>
</feature>
<dbReference type="InterPro" id="IPR014751">
    <property type="entry name" value="XRCC4-like_C"/>
</dbReference>
<feature type="region of interest" description="Disordered" evidence="6">
    <location>
        <begin position="323"/>
        <end position="355"/>
    </location>
</feature>
<dbReference type="AlphaFoldDB" id="A0A813SNH9"/>
<feature type="region of interest" description="Disordered" evidence="6">
    <location>
        <begin position="214"/>
        <end position="308"/>
    </location>
</feature>
<dbReference type="InterPro" id="IPR053961">
    <property type="entry name" value="XRCC4_N"/>
</dbReference>
<dbReference type="InterPro" id="IPR038051">
    <property type="entry name" value="XRCC4-like_N_sf"/>
</dbReference>
<dbReference type="Gene3D" id="2.170.210.10">
    <property type="entry name" value="DNA double-strand break repair and VJ recombination XRCC4, N-terminal"/>
    <property type="match status" value="1"/>
</dbReference>